<dbReference type="EMBL" id="PYWW01000056">
    <property type="protein sequence ID" value="PTC23965.1"/>
    <property type="molecule type" value="Genomic_DNA"/>
</dbReference>
<dbReference type="Gene3D" id="2.60.40.1090">
    <property type="entry name" value="Fimbrial-type adhesion domain"/>
    <property type="match status" value="1"/>
</dbReference>
<dbReference type="InterPro" id="IPR054160">
    <property type="entry name" value="MrkD_recept-bd"/>
</dbReference>
<organism evidence="4 5">
    <name type="scientific">Pseudomonas aylmerensis</name>
    <dbReference type="NCBI Taxonomy" id="1869229"/>
    <lineage>
        <taxon>Bacteria</taxon>
        <taxon>Pseudomonadati</taxon>
        <taxon>Pseudomonadota</taxon>
        <taxon>Gammaproteobacteria</taxon>
        <taxon>Pseudomonadales</taxon>
        <taxon>Pseudomonadaceae</taxon>
        <taxon>Pseudomonas</taxon>
    </lineage>
</organism>
<feature type="chain" id="PRO_5015774365" evidence="1">
    <location>
        <begin position="26"/>
        <end position="344"/>
    </location>
</feature>
<dbReference type="OrthoDB" id="8970968at2"/>
<dbReference type="RefSeq" id="WP_083221431.1">
    <property type="nucleotide sequence ID" value="NZ_MAUE01000026.1"/>
</dbReference>
<feature type="signal peptide" evidence="1">
    <location>
        <begin position="1"/>
        <end position="25"/>
    </location>
</feature>
<sequence>MKMTRLIYAVFQVCAWLMVSTSAYAVCGMMPNYQEGAVVDITMGRISVPSGVAVGDVFYSKEFPIVGSFFAIVSCKPGDTTQWRVVQGTATTITNVYTTNIAGVGMRTSWIPAQSASPFYAGEQTTWKLGMPGVSGSAAQNTLVFNVGGTVVVELIKLSDTVGSGALAGGTYTNNTAQSVYPFNSGVFLTTRITGGGSEIVPETGTCSIGDLSVDLAPAPFGRFTGQGSTTGDTPFNVPFTCSGANGAVTLTLDADKFMPDGSLGLIKPQAGVNNASCVALQVLDASSGLPAILGATQVVGTVFNNSTSFNLPYLVRYYQSSGGTNCVTPGLVKGTATVTVKYQ</sequence>
<dbReference type="Pfam" id="PF22003">
    <property type="entry name" value="MrkDrd"/>
    <property type="match status" value="1"/>
</dbReference>
<dbReference type="AlphaFoldDB" id="A0A2T4FKL1"/>
<dbReference type="Gene3D" id="2.60.40.3310">
    <property type="match status" value="1"/>
</dbReference>
<name>A0A2T4FKL1_9PSED</name>
<evidence type="ECO:0000259" key="3">
    <source>
        <dbReference type="Pfam" id="PF22003"/>
    </source>
</evidence>
<dbReference type="PANTHER" id="PTHR33420:SF26">
    <property type="entry name" value="FIMBRIAL SUBUNIT"/>
    <property type="match status" value="1"/>
</dbReference>
<comment type="caution">
    <text evidence="4">The sequence shown here is derived from an EMBL/GenBank/DDBJ whole genome shotgun (WGS) entry which is preliminary data.</text>
</comment>
<dbReference type="InterPro" id="IPR008966">
    <property type="entry name" value="Adhesion_dom_sf"/>
</dbReference>
<feature type="domain" description="MrkD-like receptor binding" evidence="3">
    <location>
        <begin position="39"/>
        <end position="194"/>
    </location>
</feature>
<dbReference type="PANTHER" id="PTHR33420">
    <property type="entry name" value="FIMBRIAL SUBUNIT ELFA-RELATED"/>
    <property type="match status" value="1"/>
</dbReference>
<dbReference type="Pfam" id="PF00419">
    <property type="entry name" value="Fimbrial"/>
    <property type="match status" value="1"/>
</dbReference>
<evidence type="ECO:0000313" key="4">
    <source>
        <dbReference type="EMBL" id="PTC23965.1"/>
    </source>
</evidence>
<evidence type="ECO:0000256" key="1">
    <source>
        <dbReference type="SAM" id="SignalP"/>
    </source>
</evidence>
<dbReference type="GO" id="GO:0009289">
    <property type="term" value="C:pilus"/>
    <property type="evidence" value="ECO:0007669"/>
    <property type="project" value="InterPro"/>
</dbReference>
<keyword evidence="1" id="KW-0732">Signal</keyword>
<dbReference type="InterPro" id="IPR000259">
    <property type="entry name" value="Adhesion_dom_fimbrial"/>
</dbReference>
<dbReference type="GO" id="GO:0043709">
    <property type="term" value="P:cell adhesion involved in single-species biofilm formation"/>
    <property type="evidence" value="ECO:0007669"/>
    <property type="project" value="TreeGrafter"/>
</dbReference>
<gene>
    <name evidence="4" type="ORF">C9382_28450</name>
</gene>
<dbReference type="Proteomes" id="UP000240571">
    <property type="component" value="Unassembled WGS sequence"/>
</dbReference>
<feature type="domain" description="Fimbrial-type adhesion" evidence="2">
    <location>
        <begin position="205"/>
        <end position="344"/>
    </location>
</feature>
<protein>
    <submittedName>
        <fullName evidence="4">Uncharacterized protein</fullName>
    </submittedName>
</protein>
<dbReference type="InterPro" id="IPR036937">
    <property type="entry name" value="Adhesion_dom_fimbrial_sf"/>
</dbReference>
<evidence type="ECO:0000313" key="5">
    <source>
        <dbReference type="Proteomes" id="UP000240571"/>
    </source>
</evidence>
<dbReference type="InterPro" id="IPR050263">
    <property type="entry name" value="Bact_Fimbrial_Adh_Pro"/>
</dbReference>
<reference evidence="4 5" key="1">
    <citation type="submission" date="2018-03" db="EMBL/GenBank/DDBJ databases">
        <title>Diversity of bacteria associated with corn roots inoculated with woodland soils in Canada, and Description of Pseudomonas aylmerense sp. nov.</title>
        <authorList>
            <person name="Tambong J.T."/>
            <person name="Xu R."/>
            <person name="Tchagang C."/>
        </authorList>
    </citation>
    <scope>NUCLEOTIDE SEQUENCE [LARGE SCALE GENOMIC DNA]</scope>
    <source>
        <strain evidence="4 5">S1E44</strain>
    </source>
</reference>
<accession>A0A2T4FKL1</accession>
<evidence type="ECO:0000259" key="2">
    <source>
        <dbReference type="Pfam" id="PF00419"/>
    </source>
</evidence>
<proteinExistence type="predicted"/>
<dbReference type="SUPFAM" id="SSF49401">
    <property type="entry name" value="Bacterial adhesins"/>
    <property type="match status" value="1"/>
</dbReference>